<dbReference type="AlphaFoldDB" id="A0AAD4S715"/>
<dbReference type="GO" id="GO:0045338">
    <property type="term" value="P:farnesyl diphosphate metabolic process"/>
    <property type="evidence" value="ECO:0007669"/>
    <property type="project" value="InterPro"/>
</dbReference>
<dbReference type="InterPro" id="IPR033749">
    <property type="entry name" value="Polyprenyl_synt_CS"/>
</dbReference>
<evidence type="ECO:0000256" key="8">
    <source>
        <dbReference type="ARBA" id="ARBA00023128"/>
    </source>
</evidence>
<dbReference type="NCBIfam" id="TIGR01559">
    <property type="entry name" value="squal_synth"/>
    <property type="match status" value="1"/>
</dbReference>
<evidence type="ECO:0000256" key="7">
    <source>
        <dbReference type="ARBA" id="ARBA00022842"/>
    </source>
</evidence>
<dbReference type="Pfam" id="PF00348">
    <property type="entry name" value="polyprenyl_synt"/>
    <property type="match status" value="1"/>
</dbReference>
<evidence type="ECO:0000256" key="2">
    <source>
        <dbReference type="ARBA" id="ARBA00004173"/>
    </source>
</evidence>
<dbReference type="SUPFAM" id="SSF48576">
    <property type="entry name" value="Terpenoid synthases"/>
    <property type="match status" value="2"/>
</dbReference>
<dbReference type="PROSITE" id="PS00444">
    <property type="entry name" value="POLYPRENYL_SYNTHASE_2"/>
    <property type="match status" value="1"/>
</dbReference>
<accession>A0AAD4S715</accession>
<organism evidence="10 11">
    <name type="scientific">Papaver atlanticum</name>
    <dbReference type="NCBI Taxonomy" id="357466"/>
    <lineage>
        <taxon>Eukaryota</taxon>
        <taxon>Viridiplantae</taxon>
        <taxon>Streptophyta</taxon>
        <taxon>Embryophyta</taxon>
        <taxon>Tracheophyta</taxon>
        <taxon>Spermatophyta</taxon>
        <taxon>Magnoliopsida</taxon>
        <taxon>Ranunculales</taxon>
        <taxon>Papaveraceae</taxon>
        <taxon>Papaveroideae</taxon>
        <taxon>Papaver</taxon>
    </lineage>
</organism>
<evidence type="ECO:0000313" key="10">
    <source>
        <dbReference type="EMBL" id="KAI3871197.1"/>
    </source>
</evidence>
<gene>
    <name evidence="10" type="ORF">MKW98_015097</name>
</gene>
<keyword evidence="5" id="KW-0808">Transferase</keyword>
<evidence type="ECO:0000256" key="4">
    <source>
        <dbReference type="ARBA" id="ARBA00006706"/>
    </source>
</evidence>
<comment type="caution">
    <text evidence="10">The sequence shown here is derived from an EMBL/GenBank/DDBJ whole genome shotgun (WGS) entry which is preliminary data.</text>
</comment>
<comment type="cofactor">
    <cofactor evidence="1">
        <name>Mg(2+)</name>
        <dbReference type="ChEBI" id="CHEBI:18420"/>
    </cofactor>
</comment>
<keyword evidence="8" id="KW-0496">Mitochondrion</keyword>
<dbReference type="PANTHER" id="PTHR11626">
    <property type="entry name" value="FARNESYL-DIPHOSPHATE FARNESYLTRANSFERASE"/>
    <property type="match status" value="1"/>
</dbReference>
<comment type="subcellular location">
    <subcellularLocation>
        <location evidence="2">Mitochondrion</location>
    </subcellularLocation>
</comment>
<reference evidence="10" key="1">
    <citation type="submission" date="2022-04" db="EMBL/GenBank/DDBJ databases">
        <title>A functionally conserved STORR gene fusion in Papaver species that diverged 16.8 million years ago.</title>
        <authorList>
            <person name="Catania T."/>
        </authorList>
    </citation>
    <scope>NUCLEOTIDE SEQUENCE</scope>
    <source>
        <strain evidence="10">S-188037</strain>
    </source>
</reference>
<dbReference type="PANTHER" id="PTHR11626:SF2">
    <property type="entry name" value="SQUALENE SYNTHASE"/>
    <property type="match status" value="1"/>
</dbReference>
<sequence>MAGSLRHTFDLYRFTNGGGTTSQVEKQIPSGPHWAFCYSLLEKISCSFNFFIHQYLDPELRNLVCVHYLVLRALDTVEDDMNITCDTKVNILENFHRYIYDGDLHISCGTSHDKVLIDQFHLVSTSLSELQKGYQEVIEDTTKRMGAGMAKYILKEVETVGEYTEYCHIVLGLVYVELSKVFHASNLMDSVPDHLSNSMGLFLQKVHIIQDFMADMNEIPRARIYWPRQIWSKYVDKLEELTYKENSAKAVCCLNEMVTDALLHAEDCLEYMTALRDPATFQLCAIAQIIAMGTLKMCYNNIEVFRGGVKMRHGLAAKVMDGTKVMSDVYGAFYDFLGMMKIKIDNNDPNATKTLSSIEAIQQVCVDSGLLNQRTLYLDMVVEGKWNQVQEGGSSSVEGQVDPFSLVADELSLISNRLREMVVSEVPKLSSAAEYFFEMGVEGKRLRPTILLLMASAVNVSLLSGSGILDAVMTNISSELRTRQQRISEITEMIHVASLLHDDVLDDADTRRGVQSLNFLMGNKLSVLAGDFLLSRACVALATLQNTEVVSLISMVLEHLVTGEIMQMESTSEQLYSMDHYMRKTFYKTASLIAYSCKSIAILAGQTTEVAMLAYDYGRNLGLAYQLIDDVLDFIGSSASLGKGSLSDIRHGIITAPILFAIEEFPELQEIINRGFDNPKDVDLSLEYLWKSRGIQRAIELATEHANLAVSAINSLPQSDDDNVRISRQALVDLTQIVIPRKK</sequence>
<dbReference type="InterPro" id="IPR008949">
    <property type="entry name" value="Isoprenoid_synthase_dom_sf"/>
</dbReference>
<dbReference type="Gene3D" id="1.10.600.10">
    <property type="entry name" value="Farnesyl Diphosphate Synthase"/>
    <property type="match status" value="2"/>
</dbReference>
<dbReference type="InterPro" id="IPR033904">
    <property type="entry name" value="Trans_IPPS_HH"/>
</dbReference>
<dbReference type="CDD" id="cd00685">
    <property type="entry name" value="Trans_IPPS_HT"/>
    <property type="match status" value="1"/>
</dbReference>
<dbReference type="GO" id="GO:1901663">
    <property type="term" value="P:quinone biosynthetic process"/>
    <property type="evidence" value="ECO:0007669"/>
    <property type="project" value="UniProtKB-ARBA"/>
</dbReference>
<name>A0AAD4S715_9MAGN</name>
<dbReference type="FunFam" id="1.10.600.10:FF:000023">
    <property type="entry name" value="Squalene synthase"/>
    <property type="match status" value="1"/>
</dbReference>
<dbReference type="Proteomes" id="UP001202328">
    <property type="component" value="Unassembled WGS sequence"/>
</dbReference>
<evidence type="ECO:0000313" key="11">
    <source>
        <dbReference type="Proteomes" id="UP001202328"/>
    </source>
</evidence>
<evidence type="ECO:0000256" key="6">
    <source>
        <dbReference type="ARBA" id="ARBA00022723"/>
    </source>
</evidence>
<proteinExistence type="inferred from homology"/>
<protein>
    <recommendedName>
        <fullName evidence="12">Squalene synthase</fullName>
    </recommendedName>
</protein>
<dbReference type="FunFam" id="1.10.600.10:FF:000015">
    <property type="entry name" value="Solanesyl diphosphate synthase 3, chloroplastic/mitochondrial"/>
    <property type="match status" value="1"/>
</dbReference>
<dbReference type="SFLD" id="SFLDS00005">
    <property type="entry name" value="Isoprenoid_Synthase_Type_I"/>
    <property type="match status" value="1"/>
</dbReference>
<dbReference type="InterPro" id="IPR002060">
    <property type="entry name" value="Squ/phyt_synthse"/>
</dbReference>
<dbReference type="InterPro" id="IPR044844">
    <property type="entry name" value="Trans_IPPS_euk-type"/>
</dbReference>
<keyword evidence="9" id="KW-0414">Isoprene biosynthesis</keyword>
<evidence type="ECO:0000256" key="1">
    <source>
        <dbReference type="ARBA" id="ARBA00001946"/>
    </source>
</evidence>
<dbReference type="GO" id="GO:0046872">
    <property type="term" value="F:metal ion binding"/>
    <property type="evidence" value="ECO:0007669"/>
    <property type="project" value="UniProtKB-KW"/>
</dbReference>
<dbReference type="GO" id="GO:0051996">
    <property type="term" value="F:squalene synthase [NAD(P)H] activity"/>
    <property type="evidence" value="ECO:0007669"/>
    <property type="project" value="InterPro"/>
</dbReference>
<dbReference type="InterPro" id="IPR000092">
    <property type="entry name" value="Polyprenyl_synt"/>
</dbReference>
<dbReference type="EMBL" id="JAJJMB010013076">
    <property type="protein sequence ID" value="KAI3871197.1"/>
    <property type="molecule type" value="Genomic_DNA"/>
</dbReference>
<evidence type="ECO:0000256" key="5">
    <source>
        <dbReference type="ARBA" id="ARBA00022679"/>
    </source>
</evidence>
<evidence type="ECO:0000256" key="3">
    <source>
        <dbReference type="ARBA" id="ARBA00006251"/>
    </source>
</evidence>
<dbReference type="GO" id="GO:0008299">
    <property type="term" value="P:isoprenoid biosynthetic process"/>
    <property type="evidence" value="ECO:0007669"/>
    <property type="project" value="UniProtKB-KW"/>
</dbReference>
<dbReference type="InterPro" id="IPR006449">
    <property type="entry name" value="Squal_synth-like"/>
</dbReference>
<keyword evidence="11" id="KW-1185">Reference proteome</keyword>
<evidence type="ECO:0000256" key="9">
    <source>
        <dbReference type="ARBA" id="ARBA00023229"/>
    </source>
</evidence>
<dbReference type="GO" id="GO:0005739">
    <property type="term" value="C:mitochondrion"/>
    <property type="evidence" value="ECO:0007669"/>
    <property type="project" value="UniProtKB-SubCell"/>
</dbReference>
<comment type="similarity">
    <text evidence="4">Belongs to the FPP/GGPP synthase family.</text>
</comment>
<keyword evidence="6" id="KW-0479">Metal-binding</keyword>
<dbReference type="GO" id="GO:0005789">
    <property type="term" value="C:endoplasmic reticulum membrane"/>
    <property type="evidence" value="ECO:0007669"/>
    <property type="project" value="TreeGrafter"/>
</dbReference>
<keyword evidence="7" id="KW-0460">Magnesium</keyword>
<dbReference type="CDD" id="cd00683">
    <property type="entry name" value="Trans_IPPS_HH"/>
    <property type="match status" value="1"/>
</dbReference>
<dbReference type="PROSITE" id="PS00723">
    <property type="entry name" value="POLYPRENYL_SYNTHASE_1"/>
    <property type="match status" value="1"/>
</dbReference>
<comment type="similarity">
    <text evidence="3">Belongs to the phytoene/squalene synthase family.</text>
</comment>
<evidence type="ECO:0008006" key="12">
    <source>
        <dbReference type="Google" id="ProtNLM"/>
    </source>
</evidence>
<dbReference type="Pfam" id="PF00494">
    <property type="entry name" value="SQS_PSY"/>
    <property type="match status" value="1"/>
</dbReference>